<dbReference type="Gene3D" id="6.10.140.1150">
    <property type="match status" value="1"/>
</dbReference>
<protein>
    <recommendedName>
        <fullName evidence="6">Oxysterol-binding protein</fullName>
    </recommendedName>
</protein>
<evidence type="ECO:0000256" key="4">
    <source>
        <dbReference type="ARBA" id="ARBA00023121"/>
    </source>
</evidence>
<feature type="domain" description="PH" evidence="10">
    <location>
        <begin position="82"/>
        <end position="194"/>
    </location>
</feature>
<organism evidence="11">
    <name type="scientific">Aceria tosichella</name>
    <name type="common">wheat curl mite</name>
    <dbReference type="NCBI Taxonomy" id="561515"/>
    <lineage>
        <taxon>Eukaryota</taxon>
        <taxon>Metazoa</taxon>
        <taxon>Ecdysozoa</taxon>
        <taxon>Arthropoda</taxon>
        <taxon>Chelicerata</taxon>
        <taxon>Arachnida</taxon>
        <taxon>Acari</taxon>
        <taxon>Acariformes</taxon>
        <taxon>Trombidiformes</taxon>
        <taxon>Prostigmata</taxon>
        <taxon>Eupodina</taxon>
        <taxon>Eriophyoidea</taxon>
        <taxon>Eriophyidae</taxon>
        <taxon>Eriophyinae</taxon>
        <taxon>Aceriini</taxon>
        <taxon>Aceria</taxon>
    </lineage>
</organism>
<dbReference type="GO" id="GO:0032541">
    <property type="term" value="C:cortical endoplasmic reticulum"/>
    <property type="evidence" value="ECO:0007669"/>
    <property type="project" value="TreeGrafter"/>
</dbReference>
<evidence type="ECO:0000256" key="6">
    <source>
        <dbReference type="RuleBase" id="RU003845"/>
    </source>
</evidence>
<dbReference type="AlphaFoldDB" id="A0A6G1SLP2"/>
<dbReference type="InterPro" id="IPR000648">
    <property type="entry name" value="Oxysterol-bd"/>
</dbReference>
<evidence type="ECO:0000256" key="1">
    <source>
        <dbReference type="ARBA" id="ARBA00008842"/>
    </source>
</evidence>
<feature type="compositionally biased region" description="Low complexity" evidence="8">
    <location>
        <begin position="241"/>
        <end position="264"/>
    </location>
</feature>
<reference evidence="11" key="1">
    <citation type="submission" date="2018-10" db="EMBL/GenBank/DDBJ databases">
        <title>Transcriptome assembly of Aceria tosichella (Wheat curl mite) Type 2.</title>
        <authorList>
            <person name="Scully E.D."/>
            <person name="Geib S.M."/>
            <person name="Palmer N.A."/>
            <person name="Gupta A.K."/>
            <person name="Sarath G."/>
            <person name="Tatineni S."/>
        </authorList>
    </citation>
    <scope>NUCLEOTIDE SEQUENCE</scope>
    <source>
        <strain evidence="11">LincolnNE</strain>
    </source>
</reference>
<proteinExistence type="inferred from homology"/>
<evidence type="ECO:0000256" key="3">
    <source>
        <dbReference type="ARBA" id="ARBA00023055"/>
    </source>
</evidence>
<dbReference type="Pfam" id="PF00169">
    <property type="entry name" value="PH"/>
    <property type="match status" value="1"/>
</dbReference>
<evidence type="ECO:0000259" key="10">
    <source>
        <dbReference type="PROSITE" id="PS50003"/>
    </source>
</evidence>
<keyword evidence="9" id="KW-0812">Transmembrane</keyword>
<keyword evidence="9" id="KW-1133">Transmembrane helix</keyword>
<dbReference type="SUPFAM" id="SSF50729">
    <property type="entry name" value="PH domain-like"/>
    <property type="match status" value="1"/>
</dbReference>
<dbReference type="Gene3D" id="2.30.29.30">
    <property type="entry name" value="Pleckstrin-homology domain (PH domain)/Phosphotyrosine-binding domain (PTB)"/>
    <property type="match status" value="1"/>
</dbReference>
<dbReference type="FunFam" id="1.10.287.2720:FF:000002">
    <property type="entry name" value="Oxysterol-binding protein"/>
    <property type="match status" value="1"/>
</dbReference>
<dbReference type="PROSITE" id="PS50003">
    <property type="entry name" value="PH_DOMAIN"/>
    <property type="match status" value="1"/>
</dbReference>
<dbReference type="PROSITE" id="PS01013">
    <property type="entry name" value="OSBP"/>
    <property type="match status" value="1"/>
</dbReference>
<feature type="compositionally biased region" description="Polar residues" evidence="8">
    <location>
        <begin position="18"/>
        <end position="39"/>
    </location>
</feature>
<dbReference type="Gene3D" id="1.10.287.2720">
    <property type="match status" value="1"/>
</dbReference>
<feature type="region of interest" description="Disordered" evidence="8">
    <location>
        <begin position="1"/>
        <end position="39"/>
    </location>
</feature>
<evidence type="ECO:0000256" key="5">
    <source>
        <dbReference type="RuleBase" id="RU003844"/>
    </source>
</evidence>
<accession>A0A6G1SLP2</accession>
<dbReference type="InterPro" id="IPR037239">
    <property type="entry name" value="OSBP_sf"/>
</dbReference>
<evidence type="ECO:0000256" key="2">
    <source>
        <dbReference type="ARBA" id="ARBA00022448"/>
    </source>
</evidence>
<feature type="coiled-coil region" evidence="7">
    <location>
        <begin position="839"/>
        <end position="866"/>
    </location>
</feature>
<dbReference type="SMART" id="SM00233">
    <property type="entry name" value="PH"/>
    <property type="match status" value="1"/>
</dbReference>
<keyword evidence="2 6" id="KW-0813">Transport</keyword>
<evidence type="ECO:0000313" key="11">
    <source>
        <dbReference type="EMBL" id="MDE51131.1"/>
    </source>
</evidence>
<keyword evidence="4" id="KW-0446">Lipid-binding</keyword>
<dbReference type="InterPro" id="IPR011993">
    <property type="entry name" value="PH-like_dom_sf"/>
</dbReference>
<feature type="transmembrane region" description="Helical" evidence="9">
    <location>
        <begin position="872"/>
        <end position="891"/>
    </location>
</feature>
<keyword evidence="9" id="KW-0472">Membrane</keyword>
<dbReference type="Pfam" id="PF01237">
    <property type="entry name" value="Oxysterol_BP"/>
    <property type="match status" value="1"/>
</dbReference>
<dbReference type="EMBL" id="GGYP01006360">
    <property type="protein sequence ID" value="MDE51131.1"/>
    <property type="molecule type" value="Transcribed_RNA"/>
</dbReference>
<dbReference type="GO" id="GO:0016020">
    <property type="term" value="C:membrane"/>
    <property type="evidence" value="ECO:0007669"/>
    <property type="project" value="TreeGrafter"/>
</dbReference>
<dbReference type="InterPro" id="IPR018494">
    <property type="entry name" value="Oxysterol-bd_CS"/>
</dbReference>
<dbReference type="InterPro" id="IPR001849">
    <property type="entry name" value="PH_domain"/>
</dbReference>
<sequence length="892" mass="101575">MATLNGSDRYDRRGKESPISQPRSLTGHQHSYRDNNSYPAVNTSLVASPNMSASSLKEMKKNYHTRKKFFTKNVQSAIESSQEVHSGWLKARTSFKRWTKVWCQVKPGYLILYTSQEALKKHRLGVVLLSVCQVIKRPTKKDGFCFKLINPFGCSVWAKSSTKALVFSQTSLTLRVADNSIGRLWLDALHRCHLSSNLEVYQADVDEEGFARNAGSHPLDNLSDSGDDADQSEGHFDSMLNHSNSTSDINSTISTLNNNNNNNSQRDLSKRPTENGSTSTPVNHDAVVGSRLAATSSKLDVNSMTRVENTNFKQYPSSHKNDILDVKNKNHSNQAHQSSNIFKPDSTINRSALDNNQWSLNYAKMVSKFSKYSWKELKLENVDYVEDATEELNHTGSHIEEVQEGNKHLLWHLIKQLRPGMDLSKVTLPTFILEPRSFLERLADYYYHSDILSDAVLIDDPVMRFTTIVKWYLSGFYKMPKGPKKPYNPILGERFRCFWDHPKTKSRTFFIAEQVSHHPPITAFYVANRKDGYTISCALLSKSKYTGNSVSAILDGKARLFLNKRNETYILTMPYANCRGILLGSLCLELGGKVEIECVETRCKCELDFKLASIWGGSDSYNLLSGKILRDGKLTHVLDGHWNKRIDIVDKSTNKKSILWEVTNAVKNSRLKRYTVSLKDQEDRESVKLWSKVTAALVEGNQAEATAEKTLLEDMQRKEARERHGVFEPKHFHLPSRGLHEWPYKWQDDRVWNDRRDIMQFEDNFRIRTLMMDCNNSEAPLDPNIDLQIKEISKFSSQVKELVADGQKGQVPSGSRPFSNSELSPDMVKSIESKITAGNLLFEEAIKQVTEKNKKLEEDIAGLQRARSKRTMALIMTAIIIGLISVFYKYFT</sequence>
<comment type="similarity">
    <text evidence="1 5">Belongs to the OSBP family.</text>
</comment>
<name>A0A6G1SLP2_9ACAR</name>
<dbReference type="Gene3D" id="2.40.160.120">
    <property type="match status" value="1"/>
</dbReference>
<dbReference type="SUPFAM" id="SSF144000">
    <property type="entry name" value="Oxysterol-binding protein-like"/>
    <property type="match status" value="1"/>
</dbReference>
<dbReference type="PANTHER" id="PTHR10972:SF102">
    <property type="entry name" value="OXYSTEROL-BINDING PROTEIN"/>
    <property type="match status" value="1"/>
</dbReference>
<evidence type="ECO:0000256" key="7">
    <source>
        <dbReference type="SAM" id="Coils"/>
    </source>
</evidence>
<gene>
    <name evidence="11" type="primary">OSBPL8_1</name>
    <name evidence="11" type="ORF">g.11933</name>
</gene>
<dbReference type="GO" id="GO:0005829">
    <property type="term" value="C:cytosol"/>
    <property type="evidence" value="ECO:0007669"/>
    <property type="project" value="TreeGrafter"/>
</dbReference>
<evidence type="ECO:0000256" key="8">
    <source>
        <dbReference type="SAM" id="MobiDB-lite"/>
    </source>
</evidence>
<keyword evidence="7" id="KW-0175">Coiled coil</keyword>
<dbReference type="PANTHER" id="PTHR10972">
    <property type="entry name" value="OXYSTEROL-BINDING PROTEIN-RELATED"/>
    <property type="match status" value="1"/>
</dbReference>
<feature type="region of interest" description="Disordered" evidence="8">
    <location>
        <begin position="212"/>
        <end position="289"/>
    </location>
</feature>
<dbReference type="GO" id="GO:0006869">
    <property type="term" value="P:lipid transport"/>
    <property type="evidence" value="ECO:0007669"/>
    <property type="project" value="UniProtKB-KW"/>
</dbReference>
<evidence type="ECO:0000256" key="9">
    <source>
        <dbReference type="SAM" id="Phobius"/>
    </source>
</evidence>
<dbReference type="GO" id="GO:0015485">
    <property type="term" value="F:cholesterol binding"/>
    <property type="evidence" value="ECO:0007669"/>
    <property type="project" value="TreeGrafter"/>
</dbReference>
<keyword evidence="3 6" id="KW-0445">Lipid transport</keyword>